<feature type="binding site" evidence="9">
    <location>
        <position position="8"/>
    </location>
    <ligand>
        <name>Mg(2+)</name>
        <dbReference type="ChEBI" id="CHEBI:18420"/>
        <note>catalytic</note>
    </ligand>
</feature>
<protein>
    <recommendedName>
        <fullName evidence="9">CRISPR-associated endoribonuclease Cas2</fullName>
        <ecNumber evidence="9">3.1.-.-</ecNumber>
    </recommendedName>
</protein>
<evidence type="ECO:0000313" key="10">
    <source>
        <dbReference type="EMBL" id="HHM96447.1"/>
    </source>
</evidence>
<evidence type="ECO:0000256" key="4">
    <source>
        <dbReference type="ARBA" id="ARBA00022723"/>
    </source>
</evidence>
<keyword evidence="4 9" id="KW-0479">Metal-binding</keyword>
<comment type="subunit">
    <text evidence="9">Homodimer, forms a heterotetramer with a Cas1 homodimer.</text>
</comment>
<dbReference type="HAMAP" id="MF_01471">
    <property type="entry name" value="Cas2"/>
    <property type="match status" value="1"/>
</dbReference>
<dbReference type="Gene3D" id="3.30.70.240">
    <property type="match status" value="1"/>
</dbReference>
<dbReference type="GO" id="GO:0046872">
    <property type="term" value="F:metal ion binding"/>
    <property type="evidence" value="ECO:0007669"/>
    <property type="project" value="UniProtKB-UniRule"/>
</dbReference>
<dbReference type="PANTHER" id="PTHR34405">
    <property type="entry name" value="CRISPR-ASSOCIATED ENDORIBONUCLEASE CAS2"/>
    <property type="match status" value="1"/>
</dbReference>
<dbReference type="CDD" id="cd09725">
    <property type="entry name" value="Cas2_I_II_III"/>
    <property type="match status" value="1"/>
</dbReference>
<dbReference type="EMBL" id="DRWX01000213">
    <property type="protein sequence ID" value="HHM96447.1"/>
    <property type="molecule type" value="Genomic_DNA"/>
</dbReference>
<sequence>MYVIVAYDVGVERVARVLKICRKYLTWVQNSLLEGELTPAQLRRLQQELERAIDQDTDTVQFYILPQASVAKRVTIGIVKNAPSQLV</sequence>
<dbReference type="InterPro" id="IPR021127">
    <property type="entry name" value="CRISPR_associated_Cas2"/>
</dbReference>
<comment type="similarity">
    <text evidence="2 9">Belongs to the CRISPR-associated endoribonuclease Cas2 protein family.</text>
</comment>
<dbReference type="AlphaFoldDB" id="A0A7C5RTH6"/>
<dbReference type="GO" id="GO:0051607">
    <property type="term" value="P:defense response to virus"/>
    <property type="evidence" value="ECO:0007669"/>
    <property type="project" value="UniProtKB-UniRule"/>
</dbReference>
<name>A0A7C5RTH6_THERO</name>
<evidence type="ECO:0000256" key="7">
    <source>
        <dbReference type="ARBA" id="ARBA00022842"/>
    </source>
</evidence>
<keyword evidence="6 9" id="KW-0378">Hydrolase</keyword>
<dbReference type="GO" id="GO:0043571">
    <property type="term" value="P:maintenance of CRISPR repeat elements"/>
    <property type="evidence" value="ECO:0007669"/>
    <property type="project" value="UniProtKB-UniRule"/>
</dbReference>
<accession>A0A7C5RTH6</accession>
<dbReference type="SUPFAM" id="SSF143430">
    <property type="entry name" value="TTP0101/SSO1404-like"/>
    <property type="match status" value="1"/>
</dbReference>
<evidence type="ECO:0000256" key="8">
    <source>
        <dbReference type="ARBA" id="ARBA00023118"/>
    </source>
</evidence>
<proteinExistence type="inferred from homology"/>
<dbReference type="PANTHER" id="PTHR34405:SF1">
    <property type="entry name" value="CRISPR-ASSOCIATED ENDORIBONUCLEASE CAS2"/>
    <property type="match status" value="1"/>
</dbReference>
<dbReference type="EC" id="3.1.-.-" evidence="9"/>
<keyword evidence="5 9" id="KW-0255">Endonuclease</keyword>
<dbReference type="InterPro" id="IPR019199">
    <property type="entry name" value="Virulence_VapD/CRISPR_Cas2"/>
</dbReference>
<gene>
    <name evidence="9 10" type="primary">cas2</name>
    <name evidence="10" type="ORF">ENM21_04460</name>
</gene>
<evidence type="ECO:0000256" key="1">
    <source>
        <dbReference type="ARBA" id="ARBA00001946"/>
    </source>
</evidence>
<comment type="cofactor">
    <cofactor evidence="1 9">
        <name>Mg(2+)</name>
        <dbReference type="ChEBI" id="CHEBI:18420"/>
    </cofactor>
</comment>
<evidence type="ECO:0000256" key="9">
    <source>
        <dbReference type="HAMAP-Rule" id="MF_01471"/>
    </source>
</evidence>
<evidence type="ECO:0000256" key="5">
    <source>
        <dbReference type="ARBA" id="ARBA00022759"/>
    </source>
</evidence>
<comment type="function">
    <text evidence="9">CRISPR (clustered regularly interspaced short palindromic repeat), is an adaptive immune system that provides protection against mobile genetic elements (viruses, transposable elements and conjugative plasmids). CRISPR clusters contain sequences complementary to antecedent mobile elements and target invading nucleic acids. CRISPR clusters are transcribed and processed into CRISPR RNA (crRNA). Functions as a ssRNA-specific endoribonuclease. Involved in the integration of spacer DNA into the CRISPR cassette.</text>
</comment>
<keyword evidence="3 9" id="KW-0540">Nuclease</keyword>
<comment type="caution">
    <text evidence="10">The sequence shown here is derived from an EMBL/GenBank/DDBJ whole genome shotgun (WGS) entry which is preliminary data.</text>
</comment>
<evidence type="ECO:0000256" key="6">
    <source>
        <dbReference type="ARBA" id="ARBA00022801"/>
    </source>
</evidence>
<keyword evidence="8 9" id="KW-0051">Antiviral defense</keyword>
<evidence type="ECO:0000256" key="3">
    <source>
        <dbReference type="ARBA" id="ARBA00022722"/>
    </source>
</evidence>
<dbReference type="GO" id="GO:0004521">
    <property type="term" value="F:RNA endonuclease activity"/>
    <property type="evidence" value="ECO:0007669"/>
    <property type="project" value="InterPro"/>
</dbReference>
<reference evidence="10" key="1">
    <citation type="journal article" date="2020" name="mSystems">
        <title>Genome- and Community-Level Interaction Insights into Carbon Utilization and Element Cycling Functions of Hydrothermarchaeota in Hydrothermal Sediment.</title>
        <authorList>
            <person name="Zhou Z."/>
            <person name="Liu Y."/>
            <person name="Xu W."/>
            <person name="Pan J."/>
            <person name="Luo Z.H."/>
            <person name="Li M."/>
        </authorList>
    </citation>
    <scope>NUCLEOTIDE SEQUENCE [LARGE SCALE GENOMIC DNA]</scope>
    <source>
        <strain evidence="10">SpSt-1065</strain>
    </source>
</reference>
<dbReference type="Pfam" id="PF09827">
    <property type="entry name" value="CRISPR_Cas2"/>
    <property type="match status" value="1"/>
</dbReference>
<keyword evidence="7 9" id="KW-0460">Magnesium</keyword>
<dbReference type="NCBIfam" id="TIGR01573">
    <property type="entry name" value="cas2"/>
    <property type="match status" value="1"/>
</dbReference>
<evidence type="ECO:0000256" key="2">
    <source>
        <dbReference type="ARBA" id="ARBA00009959"/>
    </source>
</evidence>
<organism evidence="10">
    <name type="scientific">Thermomicrobium roseum</name>
    <dbReference type="NCBI Taxonomy" id="500"/>
    <lineage>
        <taxon>Bacteria</taxon>
        <taxon>Pseudomonadati</taxon>
        <taxon>Thermomicrobiota</taxon>
        <taxon>Thermomicrobia</taxon>
        <taxon>Thermomicrobiales</taxon>
        <taxon>Thermomicrobiaceae</taxon>
        <taxon>Thermomicrobium</taxon>
    </lineage>
</organism>
<dbReference type="GO" id="GO:0016787">
    <property type="term" value="F:hydrolase activity"/>
    <property type="evidence" value="ECO:0007669"/>
    <property type="project" value="UniProtKB-KW"/>
</dbReference>